<organism evidence="1 2">
    <name type="scientific">Flavobacterium microcysteis</name>
    <dbReference type="NCBI Taxonomy" id="2596891"/>
    <lineage>
        <taxon>Bacteria</taxon>
        <taxon>Pseudomonadati</taxon>
        <taxon>Bacteroidota</taxon>
        <taxon>Flavobacteriia</taxon>
        <taxon>Flavobacteriales</taxon>
        <taxon>Flavobacteriaceae</taxon>
        <taxon>Flavobacterium</taxon>
    </lineage>
</organism>
<reference evidence="1 2" key="1">
    <citation type="submission" date="2019-06" db="EMBL/GenBank/DDBJ databases">
        <title>Flavobacterium sp. MaA-Y11 from geoumgang.</title>
        <authorList>
            <person name="Jeong S."/>
        </authorList>
    </citation>
    <scope>NUCLEOTIDE SEQUENCE [LARGE SCALE GENOMIC DNA]</scope>
    <source>
        <strain evidence="1 2">MaA-Y11</strain>
    </source>
</reference>
<proteinExistence type="predicted"/>
<dbReference type="EMBL" id="VFJE01000056">
    <property type="protein sequence ID" value="TPD65824.1"/>
    <property type="molecule type" value="Genomic_DNA"/>
</dbReference>
<gene>
    <name evidence="1" type="ORF">FJA49_16720</name>
</gene>
<dbReference type="AlphaFoldDB" id="A0A501Q0G0"/>
<name>A0A501Q0G0_9FLAO</name>
<reference evidence="1 2" key="2">
    <citation type="submission" date="2019-06" db="EMBL/GenBank/DDBJ databases">
        <authorList>
            <person name="Seo Y."/>
        </authorList>
    </citation>
    <scope>NUCLEOTIDE SEQUENCE [LARGE SCALE GENOMIC DNA]</scope>
    <source>
        <strain evidence="1 2">MaA-Y11</strain>
    </source>
</reference>
<keyword evidence="2" id="KW-1185">Reference proteome</keyword>
<accession>A0A501Q0G0</accession>
<protein>
    <submittedName>
        <fullName evidence="1">Uncharacterized protein</fullName>
    </submittedName>
</protein>
<dbReference type="RefSeq" id="WP_140002349.1">
    <property type="nucleotide sequence ID" value="NZ_VFJE01000056.1"/>
</dbReference>
<evidence type="ECO:0000313" key="2">
    <source>
        <dbReference type="Proteomes" id="UP000319175"/>
    </source>
</evidence>
<evidence type="ECO:0000313" key="1">
    <source>
        <dbReference type="EMBL" id="TPD65824.1"/>
    </source>
</evidence>
<dbReference type="Proteomes" id="UP000319175">
    <property type="component" value="Unassembled WGS sequence"/>
</dbReference>
<comment type="caution">
    <text evidence="1">The sequence shown here is derived from an EMBL/GenBank/DDBJ whole genome shotgun (WGS) entry which is preliminary data.</text>
</comment>
<sequence>MHKHKLVFRSATFPKSINVSKEELTSIIKEDTTIFEYFGEMVDRPQNYEFYAELGDLIDEISIIMFYFDTDNEIIYSETDPKQYATELLKLQNIRILSDGKDVDVFLELN</sequence>